<evidence type="ECO:0000256" key="1">
    <source>
        <dbReference type="ARBA" id="ARBA00006484"/>
    </source>
</evidence>
<dbReference type="AlphaFoldDB" id="A0A423JXV6"/>
<dbReference type="EMBL" id="MOBO01000001">
    <property type="protein sequence ID" value="RON42539.1"/>
    <property type="molecule type" value="Genomic_DNA"/>
</dbReference>
<dbReference type="Proteomes" id="UP000286351">
    <property type="component" value="Unassembled WGS sequence"/>
</dbReference>
<dbReference type="PRINTS" id="PR00080">
    <property type="entry name" value="SDRFAMILY"/>
</dbReference>
<dbReference type="InterPro" id="IPR020904">
    <property type="entry name" value="Sc_DH/Rdtase_CS"/>
</dbReference>
<gene>
    <name evidence="5" type="ORF">BK664_01540</name>
</gene>
<dbReference type="CDD" id="cd05233">
    <property type="entry name" value="SDR_c"/>
    <property type="match status" value="1"/>
</dbReference>
<dbReference type="Gene3D" id="3.40.50.720">
    <property type="entry name" value="NAD(P)-binding Rossmann-like Domain"/>
    <property type="match status" value="1"/>
</dbReference>
<accession>A0A423JXV6</accession>
<dbReference type="InterPro" id="IPR057326">
    <property type="entry name" value="KR_dom"/>
</dbReference>
<dbReference type="InterPro" id="IPR002347">
    <property type="entry name" value="SDR_fam"/>
</dbReference>
<dbReference type="Pfam" id="PF13561">
    <property type="entry name" value="adh_short_C2"/>
    <property type="match status" value="1"/>
</dbReference>
<comment type="similarity">
    <text evidence="1">Belongs to the short-chain dehydrogenases/reductases (SDR) family.</text>
</comment>
<sequence>MKFDFSDKTVLVIGGTSGIGLATADLFANAGARVMLAGPDEAQGHEVISRLTGDVAFLAVDVRDEAAIEALVQATVERWGRIDIAINNAGVEGPFGPVETLSAEDCQRILDINLKGIWHGMKYQILQMHTQGGGVIVNTGSSASLRAISNVAMYSASKHAIAGLTKAAAVEQGRNGIRINAVAPGPVRTGLLERMVGGHVALDDIANMVPMGRIADSSEVATAIAWLASDGASFVTGHVLAVDGGLTVA</sequence>
<dbReference type="PROSITE" id="PS00061">
    <property type="entry name" value="ADH_SHORT"/>
    <property type="match status" value="1"/>
</dbReference>
<keyword evidence="3" id="KW-0520">NAD</keyword>
<feature type="domain" description="Ketoreductase" evidence="4">
    <location>
        <begin position="8"/>
        <end position="190"/>
    </location>
</feature>
<evidence type="ECO:0000256" key="2">
    <source>
        <dbReference type="ARBA" id="ARBA00023002"/>
    </source>
</evidence>
<evidence type="ECO:0000256" key="3">
    <source>
        <dbReference type="ARBA" id="ARBA00023027"/>
    </source>
</evidence>
<reference evidence="5 6" key="1">
    <citation type="submission" date="2016-10" db="EMBL/GenBank/DDBJ databases">
        <title>Comparative genome analysis of multiple Pseudomonas spp. focuses on biocontrol and plant growth promoting traits.</title>
        <authorList>
            <person name="Tao X.-Y."/>
            <person name="Taylor C.G."/>
        </authorList>
    </citation>
    <scope>NUCLEOTIDE SEQUENCE [LARGE SCALE GENOMIC DNA]</scope>
    <source>
        <strain evidence="5 6">38D4</strain>
    </source>
</reference>
<dbReference type="InterPro" id="IPR036291">
    <property type="entry name" value="NAD(P)-bd_dom_sf"/>
</dbReference>
<dbReference type="GO" id="GO:0016491">
    <property type="term" value="F:oxidoreductase activity"/>
    <property type="evidence" value="ECO:0007669"/>
    <property type="project" value="UniProtKB-KW"/>
</dbReference>
<dbReference type="FunFam" id="3.40.50.720:FF:000084">
    <property type="entry name" value="Short-chain dehydrogenase reductase"/>
    <property type="match status" value="1"/>
</dbReference>
<evidence type="ECO:0000313" key="5">
    <source>
        <dbReference type="EMBL" id="RON42539.1"/>
    </source>
</evidence>
<name>A0A423JXV6_9PSED</name>
<organism evidence="5 6">
    <name type="scientific">Pseudomonas brassicacearum</name>
    <dbReference type="NCBI Taxonomy" id="930166"/>
    <lineage>
        <taxon>Bacteria</taxon>
        <taxon>Pseudomonadati</taxon>
        <taxon>Pseudomonadota</taxon>
        <taxon>Gammaproteobacteria</taxon>
        <taxon>Pseudomonadales</taxon>
        <taxon>Pseudomonadaceae</taxon>
        <taxon>Pseudomonas</taxon>
    </lineage>
</organism>
<dbReference type="SUPFAM" id="SSF51735">
    <property type="entry name" value="NAD(P)-binding Rossmann-fold domains"/>
    <property type="match status" value="1"/>
</dbReference>
<dbReference type="PANTHER" id="PTHR24321:SF8">
    <property type="entry name" value="ESTRADIOL 17-BETA-DEHYDROGENASE 8-RELATED"/>
    <property type="match status" value="1"/>
</dbReference>
<protein>
    <recommendedName>
        <fullName evidence="4">Ketoreductase domain-containing protein</fullName>
    </recommendedName>
</protein>
<keyword evidence="2" id="KW-0560">Oxidoreductase</keyword>
<comment type="caution">
    <text evidence="5">The sequence shown here is derived from an EMBL/GenBank/DDBJ whole genome shotgun (WGS) entry which is preliminary data.</text>
</comment>
<dbReference type="PRINTS" id="PR00081">
    <property type="entry name" value="GDHRDH"/>
</dbReference>
<proteinExistence type="inferred from homology"/>
<dbReference type="NCBIfam" id="NF005559">
    <property type="entry name" value="PRK07231.1"/>
    <property type="match status" value="1"/>
</dbReference>
<dbReference type="PANTHER" id="PTHR24321">
    <property type="entry name" value="DEHYDROGENASES, SHORT CHAIN"/>
    <property type="match status" value="1"/>
</dbReference>
<dbReference type="SMART" id="SM00822">
    <property type="entry name" value="PKS_KR"/>
    <property type="match status" value="1"/>
</dbReference>
<evidence type="ECO:0000313" key="6">
    <source>
        <dbReference type="Proteomes" id="UP000286351"/>
    </source>
</evidence>
<evidence type="ECO:0000259" key="4">
    <source>
        <dbReference type="SMART" id="SM00822"/>
    </source>
</evidence>